<proteinExistence type="predicted"/>
<accession>A0ACC2TJ35</accession>
<evidence type="ECO:0000313" key="1">
    <source>
        <dbReference type="EMBL" id="KAJ9074396.1"/>
    </source>
</evidence>
<protein>
    <submittedName>
        <fullName evidence="1">Uncharacterized protein</fullName>
    </submittedName>
</protein>
<dbReference type="EMBL" id="QTSX02002860">
    <property type="protein sequence ID" value="KAJ9074396.1"/>
    <property type="molecule type" value="Genomic_DNA"/>
</dbReference>
<evidence type="ECO:0000313" key="2">
    <source>
        <dbReference type="Proteomes" id="UP001165960"/>
    </source>
</evidence>
<comment type="caution">
    <text evidence="1">The sequence shown here is derived from an EMBL/GenBank/DDBJ whole genome shotgun (WGS) entry which is preliminary data.</text>
</comment>
<organism evidence="1 2">
    <name type="scientific">Entomophthora muscae</name>
    <dbReference type="NCBI Taxonomy" id="34485"/>
    <lineage>
        <taxon>Eukaryota</taxon>
        <taxon>Fungi</taxon>
        <taxon>Fungi incertae sedis</taxon>
        <taxon>Zoopagomycota</taxon>
        <taxon>Entomophthoromycotina</taxon>
        <taxon>Entomophthoromycetes</taxon>
        <taxon>Entomophthorales</taxon>
        <taxon>Entomophthoraceae</taxon>
        <taxon>Entomophthora</taxon>
    </lineage>
</organism>
<keyword evidence="2" id="KW-1185">Reference proteome</keyword>
<sequence>MLPNAIHFLVELAPTLKKRGHHIPCFITLPGCKKHVVYVEPEYEHQVCRFCYQPGYTLPQCHRRELCHPREYEYDTERGITKVRTKVFMRPRPALWLSENVVGPIEMIAIQQRLQSRHRADRAREEERNRDFEVEAHFDPTEPTEKRIDVEEDHNPYMYHPSMDEWREVHQKKKPQTPPKTKPKQNTKPPNPQPPMETGEGTQTKKDPAKQTTRKRKGNPILIPENIEKGMTTDFSGRICVLPNRYKPRSSRELLEPNS</sequence>
<gene>
    <name evidence="1" type="ORF">DSO57_1006955</name>
</gene>
<dbReference type="Proteomes" id="UP001165960">
    <property type="component" value="Unassembled WGS sequence"/>
</dbReference>
<reference evidence="1" key="1">
    <citation type="submission" date="2022-04" db="EMBL/GenBank/DDBJ databases">
        <title>Genome of the entomopathogenic fungus Entomophthora muscae.</title>
        <authorList>
            <person name="Elya C."/>
            <person name="Lovett B.R."/>
            <person name="Lee E."/>
            <person name="Macias A.M."/>
            <person name="Hajek A.E."/>
            <person name="De Bivort B.L."/>
            <person name="Kasson M.T."/>
            <person name="De Fine Licht H.H."/>
            <person name="Stajich J.E."/>
        </authorList>
    </citation>
    <scope>NUCLEOTIDE SEQUENCE</scope>
    <source>
        <strain evidence="1">Berkeley</strain>
    </source>
</reference>
<name>A0ACC2TJ35_9FUNG</name>